<dbReference type="Pfam" id="PF13589">
    <property type="entry name" value="HATPase_c_3"/>
    <property type="match status" value="1"/>
</dbReference>
<feature type="non-terminal residue" evidence="4">
    <location>
        <position position="1"/>
    </location>
</feature>
<keyword evidence="1" id="KW-0175">Coiled coil</keyword>
<keyword evidence="5" id="KW-1185">Reference proteome</keyword>
<dbReference type="InterPro" id="IPR036890">
    <property type="entry name" value="HATPase_C_sf"/>
</dbReference>
<proteinExistence type="predicted"/>
<dbReference type="PANTHER" id="PTHR33566">
    <property type="entry name" value="EN/SPM-LIKE TRANSPOSON-RELATED"/>
    <property type="match status" value="1"/>
</dbReference>
<name>A0AA38GNJ0_TAXCH</name>
<dbReference type="Proteomes" id="UP000824469">
    <property type="component" value="Unassembled WGS sequence"/>
</dbReference>
<evidence type="ECO:0000259" key="3">
    <source>
        <dbReference type="Pfam" id="PF22899"/>
    </source>
</evidence>
<protein>
    <recommendedName>
        <fullName evidence="3">SMCHD1 ribosomal S5 domain-containing protein</fullName>
    </recommendedName>
</protein>
<feature type="compositionally biased region" description="Basic and acidic residues" evidence="2">
    <location>
        <begin position="16"/>
        <end position="37"/>
    </location>
</feature>
<feature type="region of interest" description="Disordered" evidence="2">
    <location>
        <begin position="1"/>
        <end position="37"/>
    </location>
</feature>
<dbReference type="InterPro" id="IPR055109">
    <property type="entry name" value="SMCHD1_S5"/>
</dbReference>
<organism evidence="4 5">
    <name type="scientific">Taxus chinensis</name>
    <name type="common">Chinese yew</name>
    <name type="synonym">Taxus wallichiana var. chinensis</name>
    <dbReference type="NCBI Taxonomy" id="29808"/>
    <lineage>
        <taxon>Eukaryota</taxon>
        <taxon>Viridiplantae</taxon>
        <taxon>Streptophyta</taxon>
        <taxon>Embryophyta</taxon>
        <taxon>Tracheophyta</taxon>
        <taxon>Spermatophyta</taxon>
        <taxon>Pinopsida</taxon>
        <taxon>Pinidae</taxon>
        <taxon>Conifers II</taxon>
        <taxon>Cupressales</taxon>
        <taxon>Taxaceae</taxon>
        <taxon>Taxus</taxon>
    </lineage>
</organism>
<dbReference type="Gene3D" id="3.30.565.10">
    <property type="entry name" value="Histidine kinase-like ATPase, C-terminal domain"/>
    <property type="match status" value="1"/>
</dbReference>
<evidence type="ECO:0000313" key="5">
    <source>
        <dbReference type="Proteomes" id="UP000824469"/>
    </source>
</evidence>
<dbReference type="PANTHER" id="PTHR33566:SF1">
    <property type="entry name" value="EN_SPM-LIKE TRANSPOSON-RELATED"/>
    <property type="match status" value="1"/>
</dbReference>
<gene>
    <name evidence="4" type="ORF">KI387_006139</name>
</gene>
<dbReference type="EMBL" id="JAHRHJ020000002">
    <property type="protein sequence ID" value="KAH9325961.1"/>
    <property type="molecule type" value="Genomic_DNA"/>
</dbReference>
<dbReference type="OMA" id="QCDEVSK"/>
<feature type="coiled-coil region" evidence="1">
    <location>
        <begin position="1253"/>
        <end position="1280"/>
    </location>
</feature>
<reference evidence="4 5" key="1">
    <citation type="journal article" date="2021" name="Nat. Plants">
        <title>The Taxus genome provides insights into paclitaxel biosynthesis.</title>
        <authorList>
            <person name="Xiong X."/>
            <person name="Gou J."/>
            <person name="Liao Q."/>
            <person name="Li Y."/>
            <person name="Zhou Q."/>
            <person name="Bi G."/>
            <person name="Li C."/>
            <person name="Du R."/>
            <person name="Wang X."/>
            <person name="Sun T."/>
            <person name="Guo L."/>
            <person name="Liang H."/>
            <person name="Lu P."/>
            <person name="Wu Y."/>
            <person name="Zhang Z."/>
            <person name="Ro D.K."/>
            <person name="Shang Y."/>
            <person name="Huang S."/>
            <person name="Yan J."/>
        </authorList>
    </citation>
    <scope>NUCLEOTIDE SEQUENCE [LARGE SCALE GENOMIC DNA]</scope>
    <source>
        <strain evidence="4">Ta-2019</strain>
    </source>
</reference>
<sequence>MSQSSPASARAKRKRTVTEDGNPRFSRKKSEPEREDVEKKFTFRVLLPNGSNLTLTLEGSEENMSVQDFIHTVKRKCEKEKKDKEGRIQWDNQTYLEDTMGIKINNGKIIPLAAANKTATIILQDGGVNSVHTYQDMWDVTPEPHLLVALPQEYSTETALADLIDNSLQAVWANASGERRLISVKIADREISIFDSGQGMDGSKENSIAKWGTMGSSNHRAVRGEAVGGKPPYLKPYFGMYGFGGVAASMHLGGVVMVSSKTKTSKKVVTLRLEKDSLVQRSKSDRIWRTPGEIREVSQEEREMSPHGSFTKVHISKLKSQYWNEDQLKCMLKDIYFPYIQNDGPDESVRTSTPVEFEVNGANLTEVEGGEVVATNLAACNAPPFVLQLYFKCPIETDMKGNTPKEEANAKLSCFYFPIIQGKESVDTILENLELEKCGLGENFEKFCRVSIRRLGRLLPDARWGRLPFMEPKRRRTENGQIPQQCYKRVKCFVETDAGFAPTTSKTDLAHKHPFTLALKALGRRPDANSPTIHVDIERDSKPLSQNQLEKEYHEWIRAMHESYDEEVECCDEQAVLILNPSNGKDLGISHNVVRVLTQIKRKGQLWKGSQKIKIIKGATAGKDLYATLEYILCEGLDGDPGEARMICRPMECPEDGGSKLVFNNGNASFELGISRSFPLDLISSGKCQAVDEETWTKQLQKKRLKAPAFIDVLKTEQVHKFDVDKGFPKGETVQAGFDLPKEIIAVVRPHSFIADNMDKSSDGTDQKSIVKDSREMKMDIKDVTEMECALETSLYTMQTKPSSRKGVSGLYSFSMEGSRLLEMFTKAGRYRFIFSLVNGSDSYTLCTEIDLCVEASNKVGEWKLSNQLSDTEGLDFKRLEARLGSEIGPIYISCYDVYSNRMAFKSYPQLEIQVRKMGKPVGIKIENASGTLTPDRMHMRVQKILLGGNLDLLRPSFEASLRVGCKDSCYAEMLVTVLPGDLCKMEILSKQELDNCLRPDDVIHDFELQALDAYANPVEKGQRVKVELTGLKLQDQSDLYRKVDDQGCINFGGLLKVTGNYGSKGCICVCSDSRMLLEKHFQILIRELKVMSEIPEKSYAGSTLENVLFGIFDDKGCIDEEMNGRQHSLLVDLSSQDGVQYPFRKGKCMVPKLPLPPEPGTLEFNAFHSFHPELVVHIKIELVPCRPLELVSVPDQGFDDVTVCRALNEGTILNPHSNDEMAVDAMTRTRCSFLLNNLKKWDEDLKRRGAKVGQTEEKIRDLEISLGDLECEINELTGKLTSGLKVDDKIISNQGSHRVEQTMEEIIRQGNSAGALWIELNSRHHIRLLKPPVFPDVIGVVALLGKVETDLLSWALSEYLGKDNMLAIVCKSHEAIEQLEQYDQAGKLIPESGIHGIAITENRHIDGRFRVICLEDLRSYDGGCKSDDPQKCLIIEDPKLLSGTKPSGFMGYAVNMIKLDPENPNASASSGVGLRETLFFNLFSYLQVYETRNHMIKAISCIKDGALSLDGGMLRRKGIIECGN</sequence>
<dbReference type="SUPFAM" id="SSF55874">
    <property type="entry name" value="ATPase domain of HSP90 chaperone/DNA topoisomerase II/histidine kinase"/>
    <property type="match status" value="1"/>
</dbReference>
<dbReference type="Pfam" id="PF22899">
    <property type="entry name" value="SMCHD1_S5"/>
    <property type="match status" value="1"/>
</dbReference>
<accession>A0AA38GNJ0</accession>
<comment type="caution">
    <text evidence="4">The sequence shown here is derived from an EMBL/GenBank/DDBJ whole genome shotgun (WGS) entry which is preliminary data.</text>
</comment>
<evidence type="ECO:0000256" key="1">
    <source>
        <dbReference type="SAM" id="Coils"/>
    </source>
</evidence>
<evidence type="ECO:0000313" key="4">
    <source>
        <dbReference type="EMBL" id="KAH9325961.1"/>
    </source>
</evidence>
<evidence type="ECO:0000256" key="2">
    <source>
        <dbReference type="SAM" id="MobiDB-lite"/>
    </source>
</evidence>
<feature type="domain" description="SMCHD1 ribosomal S5" evidence="3">
    <location>
        <begin position="414"/>
        <end position="562"/>
    </location>
</feature>